<protein>
    <submittedName>
        <fullName evidence="2">Uncharacterized protein</fullName>
    </submittedName>
</protein>
<name>A0A139IRJ8_9PEZI</name>
<dbReference type="EMBL" id="LFZO01000020">
    <property type="protein sequence ID" value="KXT17428.1"/>
    <property type="molecule type" value="Genomic_DNA"/>
</dbReference>
<sequence>MSLLVRERACKSTRASPSQMSSSTLWTPMAMPMGTGLPFFCAVTSLLPAYHIDFHERVFRGPPCRVLASSDAMAFARKRWGDRRQSGNAAEACSFCTASSSSGAVYALVRIGVSAPKHHCIFEPVGRLPHRLHRHHAKFGSLSTLIVCIRQSGTLGIGRREEDAATMINYPCL</sequence>
<evidence type="ECO:0000313" key="3">
    <source>
        <dbReference type="Proteomes" id="UP000073492"/>
    </source>
</evidence>
<organism evidence="2 3">
    <name type="scientific">Pseudocercospora musae</name>
    <dbReference type="NCBI Taxonomy" id="113226"/>
    <lineage>
        <taxon>Eukaryota</taxon>
        <taxon>Fungi</taxon>
        <taxon>Dikarya</taxon>
        <taxon>Ascomycota</taxon>
        <taxon>Pezizomycotina</taxon>
        <taxon>Dothideomycetes</taxon>
        <taxon>Dothideomycetidae</taxon>
        <taxon>Mycosphaerellales</taxon>
        <taxon>Mycosphaerellaceae</taxon>
        <taxon>Pseudocercospora</taxon>
    </lineage>
</organism>
<keyword evidence="3" id="KW-1185">Reference proteome</keyword>
<dbReference type="Proteomes" id="UP000073492">
    <property type="component" value="Unassembled WGS sequence"/>
</dbReference>
<feature type="region of interest" description="Disordered" evidence="1">
    <location>
        <begin position="1"/>
        <end position="21"/>
    </location>
</feature>
<comment type="caution">
    <text evidence="2">The sequence shown here is derived from an EMBL/GenBank/DDBJ whole genome shotgun (WGS) entry which is preliminary data.</text>
</comment>
<feature type="compositionally biased region" description="Basic and acidic residues" evidence="1">
    <location>
        <begin position="1"/>
        <end position="10"/>
    </location>
</feature>
<proteinExistence type="predicted"/>
<evidence type="ECO:0000313" key="2">
    <source>
        <dbReference type="EMBL" id="KXT17428.1"/>
    </source>
</evidence>
<evidence type="ECO:0000256" key="1">
    <source>
        <dbReference type="SAM" id="MobiDB-lite"/>
    </source>
</evidence>
<accession>A0A139IRJ8</accession>
<gene>
    <name evidence="2" type="ORF">AC579_5723</name>
</gene>
<dbReference type="AlphaFoldDB" id="A0A139IRJ8"/>
<reference evidence="2 3" key="1">
    <citation type="submission" date="2015-07" db="EMBL/GenBank/DDBJ databases">
        <title>Comparative genomics of the Sigatoka disease complex on banana suggests a link between parallel evolutionary changes in Pseudocercospora fijiensis and Pseudocercospora eumusae and increased virulence on the banana host.</title>
        <authorList>
            <person name="Chang T.-C."/>
            <person name="Salvucci A."/>
            <person name="Crous P.W."/>
            <person name="Stergiopoulos I."/>
        </authorList>
    </citation>
    <scope>NUCLEOTIDE SEQUENCE [LARGE SCALE GENOMIC DNA]</scope>
    <source>
        <strain evidence="2 3">CBS 116634</strain>
    </source>
</reference>